<dbReference type="VEuPathDB" id="FungiDB:YALI1_B17964g"/>
<dbReference type="VEuPathDB" id="FungiDB:YALI0_B13486g"/>
<dbReference type="Proteomes" id="UP000182444">
    <property type="component" value="Chromosome 1B"/>
</dbReference>
<dbReference type="KEGG" id="yli:2907439"/>
<evidence type="ECO:0000313" key="5">
    <source>
        <dbReference type="Proteomes" id="UP000182444"/>
    </source>
</evidence>
<dbReference type="EMBL" id="CP017554">
    <property type="protein sequence ID" value="AOW01649.1"/>
    <property type="molecule type" value="Genomic_DNA"/>
</dbReference>
<name>A0A1H6PI63_YARLL</name>
<protein>
    <recommendedName>
        <fullName evidence="2">SRR1-like domain-containing protein</fullName>
    </recommendedName>
</protein>
<dbReference type="AlphaFoldDB" id="A0A1H6PI63"/>
<dbReference type="GO" id="GO:0005634">
    <property type="term" value="C:nucleus"/>
    <property type="evidence" value="ECO:0007669"/>
    <property type="project" value="TreeGrafter"/>
</dbReference>
<evidence type="ECO:0000313" key="3">
    <source>
        <dbReference type="EMBL" id="AOW01649.1"/>
    </source>
</evidence>
<dbReference type="GO" id="GO:0005737">
    <property type="term" value="C:cytoplasm"/>
    <property type="evidence" value="ECO:0007669"/>
    <property type="project" value="TreeGrafter"/>
</dbReference>
<dbReference type="Pfam" id="PF07985">
    <property type="entry name" value="SRR1"/>
    <property type="match status" value="1"/>
</dbReference>
<dbReference type="InterPro" id="IPR012942">
    <property type="entry name" value="SRR1-like"/>
</dbReference>
<organism evidence="3 5">
    <name type="scientific">Yarrowia lipolytica</name>
    <name type="common">Candida lipolytica</name>
    <dbReference type="NCBI Taxonomy" id="4952"/>
    <lineage>
        <taxon>Eukaryota</taxon>
        <taxon>Fungi</taxon>
        <taxon>Dikarya</taxon>
        <taxon>Ascomycota</taxon>
        <taxon>Saccharomycotina</taxon>
        <taxon>Dipodascomycetes</taxon>
        <taxon>Dipodascales</taxon>
        <taxon>Dipodascales incertae sedis</taxon>
        <taxon>Yarrowia</taxon>
    </lineage>
</organism>
<dbReference type="OrthoDB" id="4089521at2759"/>
<reference evidence="3 5" key="1">
    <citation type="journal article" date="2016" name="PLoS ONE">
        <title>Sequence Assembly of Yarrowia lipolytica Strain W29/CLIB89 Shows Transposable Element Diversity.</title>
        <authorList>
            <person name="Magnan C."/>
            <person name="Yu J."/>
            <person name="Chang I."/>
            <person name="Jahn E."/>
            <person name="Kanomata Y."/>
            <person name="Wu J."/>
            <person name="Zeller M."/>
            <person name="Oakes M."/>
            <person name="Baldi P."/>
            <person name="Sandmeyer S."/>
        </authorList>
    </citation>
    <scope>NUCLEOTIDE SEQUENCE [LARGE SCALE GENOMIC DNA]</scope>
    <source>
        <strain evidence="3">CLIB89</strain>
        <strain evidence="5">CLIB89(W29)</strain>
    </source>
</reference>
<dbReference type="PANTHER" id="PTHR28626:SF3">
    <property type="entry name" value="SRR1-LIKE PROTEIN"/>
    <property type="match status" value="1"/>
</dbReference>
<dbReference type="PANTHER" id="PTHR28626">
    <property type="entry name" value="SRR1-LIKE PROTEIN"/>
    <property type="match status" value="1"/>
</dbReference>
<dbReference type="GeneID" id="2907439"/>
<dbReference type="InterPro" id="IPR040044">
    <property type="entry name" value="SRR1L"/>
</dbReference>
<dbReference type="RefSeq" id="XP_500842.1">
    <property type="nucleotide sequence ID" value="XM_500842.1"/>
</dbReference>
<sequence length="282" mass="32514">MGYSRRRPRKAWVEKTPRELVEGLEELKRDVKRSKFYDFFQTHLQQTLEKHSTKEFADIQCLALGKPAEDEGVRYQLVLLLLLAEELKIPLDKVVCTEPMFTARDEEMLKLLGMKTVTGMWDPDFRTKDVEEETKSVKSDTQKADMEDTTDIAAESGDIEDLTKSISEVKLQPTESFIYAPHAPVNVNELLFINADFIVANYLGSYDTRFGDDEFKQKYPALSTILQSEKDLKCEWEMIEIPDKLSKGEAWAVAYNGFGIHRKERKAAAAEEREEKEKTLKE</sequence>
<evidence type="ECO:0000256" key="1">
    <source>
        <dbReference type="ARBA" id="ARBA00009856"/>
    </source>
</evidence>
<feature type="domain" description="SRR1-like" evidence="2">
    <location>
        <begin position="44"/>
        <end position="261"/>
    </location>
</feature>
<gene>
    <name evidence="4" type="ORF">B0I71DRAFT_130208</name>
    <name evidence="3" type="ORF">YALI1_B17964g</name>
</gene>
<proteinExistence type="inferred from homology"/>
<evidence type="ECO:0000259" key="2">
    <source>
        <dbReference type="Pfam" id="PF07985"/>
    </source>
</evidence>
<comment type="similarity">
    <text evidence="1">Belongs to the SRR1 family.</text>
</comment>
<accession>A0A1H6PI63</accession>
<evidence type="ECO:0000313" key="6">
    <source>
        <dbReference type="Proteomes" id="UP000256601"/>
    </source>
</evidence>
<evidence type="ECO:0000313" key="4">
    <source>
        <dbReference type="EMBL" id="RDW26826.1"/>
    </source>
</evidence>
<reference evidence="4 6" key="2">
    <citation type="submission" date="2018-07" db="EMBL/GenBank/DDBJ databases">
        <title>Draft Genome Assemblies for Five Robust Yarrowia lipolytica Strains Exhibiting High Lipid Production and Pentose Sugar Utilization and Sugar Alcohol Secretion from Undetoxified Lignocellulosic Biomass Hydrolysates.</title>
        <authorList>
            <consortium name="DOE Joint Genome Institute"/>
            <person name="Walker C."/>
            <person name="Ryu S."/>
            <person name="Na H."/>
            <person name="Zane M."/>
            <person name="LaButti K."/>
            <person name="Lipzen A."/>
            <person name="Haridas S."/>
            <person name="Barry K."/>
            <person name="Grigoriev I.V."/>
            <person name="Quarterman J."/>
            <person name="Slininger P."/>
            <person name="Dien B."/>
            <person name="Trinh C.T."/>
        </authorList>
    </citation>
    <scope>NUCLEOTIDE SEQUENCE [LARGE SCALE GENOMIC DNA]</scope>
    <source>
        <strain evidence="4 6">YB392</strain>
    </source>
</reference>
<dbReference type="EMBL" id="KZ858973">
    <property type="protein sequence ID" value="RDW26826.1"/>
    <property type="molecule type" value="Genomic_DNA"/>
</dbReference>
<dbReference type="Proteomes" id="UP000256601">
    <property type="component" value="Unassembled WGS sequence"/>
</dbReference>